<dbReference type="InterPro" id="IPR017441">
    <property type="entry name" value="Protein_kinase_ATP_BS"/>
</dbReference>
<feature type="region of interest" description="Disordered" evidence="8">
    <location>
        <begin position="272"/>
        <end position="347"/>
    </location>
</feature>
<dbReference type="Proteomes" id="UP001597058">
    <property type="component" value="Unassembled WGS sequence"/>
</dbReference>
<evidence type="ECO:0000256" key="4">
    <source>
        <dbReference type="ARBA" id="ARBA00022741"/>
    </source>
</evidence>
<evidence type="ECO:0000256" key="3">
    <source>
        <dbReference type="ARBA" id="ARBA00022679"/>
    </source>
</evidence>
<keyword evidence="3" id="KW-0808">Transferase</keyword>
<evidence type="ECO:0000256" key="6">
    <source>
        <dbReference type="ARBA" id="ARBA00022840"/>
    </source>
</evidence>
<evidence type="ECO:0000256" key="2">
    <source>
        <dbReference type="ARBA" id="ARBA00022527"/>
    </source>
</evidence>
<dbReference type="PROSITE" id="PS00107">
    <property type="entry name" value="PROTEIN_KINASE_ATP"/>
    <property type="match status" value="1"/>
</dbReference>
<dbReference type="InterPro" id="IPR011990">
    <property type="entry name" value="TPR-like_helical_dom_sf"/>
</dbReference>
<dbReference type="Gene3D" id="1.10.510.10">
    <property type="entry name" value="Transferase(Phosphotransferase) domain 1"/>
    <property type="match status" value="1"/>
</dbReference>
<dbReference type="InterPro" id="IPR000719">
    <property type="entry name" value="Prot_kinase_dom"/>
</dbReference>
<dbReference type="InterPro" id="IPR008271">
    <property type="entry name" value="Ser/Thr_kinase_AS"/>
</dbReference>
<evidence type="ECO:0000259" key="9">
    <source>
        <dbReference type="PROSITE" id="PS50011"/>
    </source>
</evidence>
<comment type="caution">
    <text evidence="10">The sequence shown here is derived from an EMBL/GenBank/DDBJ whole genome shotgun (WGS) entry which is preliminary data.</text>
</comment>
<gene>
    <name evidence="10" type="ORF">ACFQ5X_21270</name>
</gene>
<dbReference type="SUPFAM" id="SSF48452">
    <property type="entry name" value="TPR-like"/>
    <property type="match status" value="1"/>
</dbReference>
<keyword evidence="11" id="KW-1185">Reference proteome</keyword>
<dbReference type="CDD" id="cd14014">
    <property type="entry name" value="STKc_PknB_like"/>
    <property type="match status" value="1"/>
</dbReference>
<evidence type="ECO:0000256" key="8">
    <source>
        <dbReference type="SAM" id="MobiDB-lite"/>
    </source>
</evidence>
<keyword evidence="5 10" id="KW-0418">Kinase</keyword>
<dbReference type="Gene3D" id="3.30.200.20">
    <property type="entry name" value="Phosphorylase Kinase, domain 1"/>
    <property type="match status" value="1"/>
</dbReference>
<reference evidence="11" key="1">
    <citation type="journal article" date="2019" name="Int. J. Syst. Evol. Microbiol.">
        <title>The Global Catalogue of Microorganisms (GCM) 10K type strain sequencing project: providing services to taxonomists for standard genome sequencing and annotation.</title>
        <authorList>
            <consortium name="The Broad Institute Genomics Platform"/>
            <consortium name="The Broad Institute Genome Sequencing Center for Infectious Disease"/>
            <person name="Wu L."/>
            <person name="Ma J."/>
        </authorList>
    </citation>
    <scope>NUCLEOTIDE SEQUENCE [LARGE SCALE GENOMIC DNA]</scope>
    <source>
        <strain evidence="11">CGMCC 4.7020</strain>
    </source>
</reference>
<keyword evidence="6 7" id="KW-0067">ATP-binding</keyword>
<keyword evidence="2" id="KW-0723">Serine/threonine-protein kinase</keyword>
<sequence length="527" mass="57009">MTAQAEQGAEYGVTRRIKDHYELTDRLGRGGMGEVWVAQDLRLDRPVAVKFLSAGGRGSDLDRMEQRFMREARLTARIGHRSVPVVHEWGRLDGDDGDGLYLVMELVHGDTLSRLLKQNGPFSVHLAAAVAVQTADALAHAHRIGVVHRDLKPSNLMLTPEATVKVLDFGIAAVMEPDPDEPRLTRTQEVLGTPGFISPEQADGGRATERSDLYALGCVLYEILAGRPPFTAGTAVALLYRHAYEEPPPLGDLRNDVPADFTSLVMRLLAKSPDDRPSAEEVHGTARAWLAQPPDRAAPRQPSAGSGAVRSASASVSSSASAGPAPSRRPVPVPRPAPSGPSAAPAAVPQEVLDQAARGDYVGAAAALERRVREAGRPLDDTESVPARLTLCDLLLKAEEFNRAYDGYFALGGALRRRRPATDRDVLACRSGAATCLAELGRTNEALHEFEGLLPVQQHVFGAADRSVFDTRFRIGSLVARTGKLREARDQLTALGQEQQRILPVNDERHARTDSLIARLDRMLAKP</sequence>
<dbReference type="EC" id="2.7.11.1" evidence="1"/>
<dbReference type="Pfam" id="PF00069">
    <property type="entry name" value="Pkinase"/>
    <property type="match status" value="1"/>
</dbReference>
<evidence type="ECO:0000313" key="10">
    <source>
        <dbReference type="EMBL" id="MFD1308374.1"/>
    </source>
</evidence>
<feature type="binding site" evidence="7">
    <location>
        <position position="50"/>
    </location>
    <ligand>
        <name>ATP</name>
        <dbReference type="ChEBI" id="CHEBI:30616"/>
    </ligand>
</feature>
<dbReference type="GO" id="GO:0016301">
    <property type="term" value="F:kinase activity"/>
    <property type="evidence" value="ECO:0007669"/>
    <property type="project" value="UniProtKB-KW"/>
</dbReference>
<evidence type="ECO:0000256" key="1">
    <source>
        <dbReference type="ARBA" id="ARBA00012513"/>
    </source>
</evidence>
<keyword evidence="4 7" id="KW-0547">Nucleotide-binding</keyword>
<dbReference type="PROSITE" id="PS50011">
    <property type="entry name" value="PROTEIN_KINASE_DOM"/>
    <property type="match status" value="1"/>
</dbReference>
<evidence type="ECO:0000256" key="7">
    <source>
        <dbReference type="PROSITE-ProRule" id="PRU10141"/>
    </source>
</evidence>
<dbReference type="SMART" id="SM00220">
    <property type="entry name" value="S_TKc"/>
    <property type="match status" value="1"/>
</dbReference>
<feature type="domain" description="Protein kinase" evidence="9">
    <location>
        <begin position="21"/>
        <end position="290"/>
    </location>
</feature>
<feature type="compositionally biased region" description="Low complexity" evidence="8">
    <location>
        <begin position="291"/>
        <end position="326"/>
    </location>
</feature>
<feature type="compositionally biased region" description="Basic and acidic residues" evidence="8">
    <location>
        <begin position="272"/>
        <end position="284"/>
    </location>
</feature>
<dbReference type="PANTHER" id="PTHR43289:SF6">
    <property type="entry name" value="SERINE_THREONINE-PROTEIN KINASE NEKL-3"/>
    <property type="match status" value="1"/>
</dbReference>
<accession>A0ABW3XIK1</accession>
<dbReference type="EMBL" id="JBHTMM010000026">
    <property type="protein sequence ID" value="MFD1308374.1"/>
    <property type="molecule type" value="Genomic_DNA"/>
</dbReference>
<feature type="compositionally biased region" description="Pro residues" evidence="8">
    <location>
        <begin position="327"/>
        <end position="339"/>
    </location>
</feature>
<proteinExistence type="predicted"/>
<evidence type="ECO:0000313" key="11">
    <source>
        <dbReference type="Proteomes" id="UP001597058"/>
    </source>
</evidence>
<dbReference type="RefSeq" id="WP_381236198.1">
    <property type="nucleotide sequence ID" value="NZ_JBHSKH010000026.1"/>
</dbReference>
<dbReference type="SUPFAM" id="SSF56112">
    <property type="entry name" value="Protein kinase-like (PK-like)"/>
    <property type="match status" value="1"/>
</dbReference>
<protein>
    <recommendedName>
        <fullName evidence="1">non-specific serine/threonine protein kinase</fullName>
        <ecNumber evidence="1">2.7.11.1</ecNumber>
    </recommendedName>
</protein>
<evidence type="ECO:0000256" key="5">
    <source>
        <dbReference type="ARBA" id="ARBA00022777"/>
    </source>
</evidence>
<dbReference type="Gene3D" id="1.25.40.10">
    <property type="entry name" value="Tetratricopeptide repeat domain"/>
    <property type="match status" value="1"/>
</dbReference>
<organism evidence="10 11">
    <name type="scientific">Streptomyces kaempferi</name>
    <dbReference type="NCBI Taxonomy" id="333725"/>
    <lineage>
        <taxon>Bacteria</taxon>
        <taxon>Bacillati</taxon>
        <taxon>Actinomycetota</taxon>
        <taxon>Actinomycetes</taxon>
        <taxon>Kitasatosporales</taxon>
        <taxon>Streptomycetaceae</taxon>
        <taxon>Streptomyces</taxon>
    </lineage>
</organism>
<dbReference type="PANTHER" id="PTHR43289">
    <property type="entry name" value="MITOGEN-ACTIVATED PROTEIN KINASE KINASE KINASE 20-RELATED"/>
    <property type="match status" value="1"/>
</dbReference>
<dbReference type="InterPro" id="IPR011009">
    <property type="entry name" value="Kinase-like_dom_sf"/>
</dbReference>
<name>A0ABW3XIK1_9ACTN</name>
<dbReference type="PROSITE" id="PS00108">
    <property type="entry name" value="PROTEIN_KINASE_ST"/>
    <property type="match status" value="1"/>
</dbReference>